<evidence type="ECO:0000256" key="1">
    <source>
        <dbReference type="SAM" id="MobiDB-lite"/>
    </source>
</evidence>
<feature type="compositionally biased region" description="Polar residues" evidence="1">
    <location>
        <begin position="60"/>
        <end position="69"/>
    </location>
</feature>
<protein>
    <submittedName>
        <fullName evidence="2">Uncharacterized protein</fullName>
    </submittedName>
</protein>
<dbReference type="EMBL" id="CP005957">
    <property type="protein sequence ID" value="AGL61861.1"/>
    <property type="molecule type" value="Genomic_DNA"/>
</dbReference>
<evidence type="ECO:0000313" key="2">
    <source>
        <dbReference type="EMBL" id="AGL61861.1"/>
    </source>
</evidence>
<organism evidence="2 3">
    <name type="scientific">Candidatus Saccharimonas aalborgensis</name>
    <dbReference type="NCBI Taxonomy" id="1332188"/>
    <lineage>
        <taxon>Bacteria</taxon>
        <taxon>Candidatus Saccharimonadota</taxon>
        <taxon>Candidatus Saccharimonadia</taxon>
        <taxon>Candidatus Saccharimonadales</taxon>
        <taxon>Candidatus Saccharimonadaceae</taxon>
        <taxon>Candidatus Saccharimonas</taxon>
    </lineage>
</organism>
<dbReference type="RefSeq" id="WP_015641311.1">
    <property type="nucleotide sequence ID" value="NC_021219.1"/>
</dbReference>
<sequence length="69" mass="7537">MSTKNKPLPAEPQNNAANDGVAAELSDEAIRNLTGFFDVLIQMDFAQKQRNERNDEDGNDLQNTSSVAA</sequence>
<dbReference type="Proteomes" id="UP000013893">
    <property type="component" value="Chromosome"/>
</dbReference>
<accession>R4PXE5</accession>
<gene>
    <name evidence="2" type="ORF">L336_0151</name>
</gene>
<dbReference type="STRING" id="1332188.L336_0151"/>
<dbReference type="AlphaFoldDB" id="R4PXE5"/>
<dbReference type="HOGENOM" id="CLU_2768189_0_0_0"/>
<feature type="region of interest" description="Disordered" evidence="1">
    <location>
        <begin position="48"/>
        <end position="69"/>
    </location>
</feature>
<reference evidence="2 3" key="1">
    <citation type="journal article" date="2013" name="Nat. Biotechnol.">
        <title>Genome sequences of rare, uncultured bacteria obtained by differential coverage binning of multiple metagenomes.</title>
        <authorList>
            <person name="Albertsen M."/>
            <person name="Hugenholtz P."/>
            <person name="Skarshewski A."/>
            <person name="Nielsen K.L."/>
            <person name="Tyson G.W."/>
            <person name="Nielsen P.H."/>
        </authorList>
    </citation>
    <scope>NUCLEOTIDE SEQUENCE [LARGE SCALE GENOMIC DNA]</scope>
    <source>
        <strain evidence="2">TM71</strain>
    </source>
</reference>
<evidence type="ECO:0000313" key="3">
    <source>
        <dbReference type="Proteomes" id="UP000013893"/>
    </source>
</evidence>
<name>R4PXE5_9BACT</name>
<proteinExistence type="predicted"/>
<keyword evidence="3" id="KW-1185">Reference proteome</keyword>
<dbReference type="KEGG" id="saal:L336_0151"/>